<dbReference type="PANTHER" id="PTHR47331">
    <property type="entry name" value="PHD-TYPE DOMAIN-CONTAINING PROTEIN"/>
    <property type="match status" value="1"/>
</dbReference>
<dbReference type="OrthoDB" id="5984724at2759"/>
<dbReference type="PROSITE" id="PS50994">
    <property type="entry name" value="INTEGRASE"/>
    <property type="match status" value="1"/>
</dbReference>
<gene>
    <name evidence="3" type="primary">LOC105272914</name>
</gene>
<dbReference type="Pfam" id="PF05380">
    <property type="entry name" value="Peptidase_A17"/>
    <property type="match status" value="1"/>
</dbReference>
<dbReference type="Gene3D" id="1.10.340.70">
    <property type="match status" value="1"/>
</dbReference>
<evidence type="ECO:0000259" key="1">
    <source>
        <dbReference type="PROSITE" id="PS50994"/>
    </source>
</evidence>
<dbReference type="Gene3D" id="3.30.420.10">
    <property type="entry name" value="Ribonuclease H-like superfamily/Ribonuclease H"/>
    <property type="match status" value="1"/>
</dbReference>
<evidence type="ECO:0000313" key="2">
    <source>
        <dbReference type="Proteomes" id="UP000694866"/>
    </source>
</evidence>
<dbReference type="InterPro" id="IPR041588">
    <property type="entry name" value="Integrase_H2C2"/>
</dbReference>
<dbReference type="InterPro" id="IPR012337">
    <property type="entry name" value="RNaseH-like_sf"/>
</dbReference>
<dbReference type="InterPro" id="IPR008042">
    <property type="entry name" value="Retrotrans_Pao"/>
</dbReference>
<name>A0A9R1U900_9HYME</name>
<dbReference type="GO" id="GO:0003676">
    <property type="term" value="F:nucleic acid binding"/>
    <property type="evidence" value="ECO:0007669"/>
    <property type="project" value="InterPro"/>
</dbReference>
<organism evidence="2 3">
    <name type="scientific">Fopius arisanus</name>
    <dbReference type="NCBI Taxonomy" id="64838"/>
    <lineage>
        <taxon>Eukaryota</taxon>
        <taxon>Metazoa</taxon>
        <taxon>Ecdysozoa</taxon>
        <taxon>Arthropoda</taxon>
        <taxon>Hexapoda</taxon>
        <taxon>Insecta</taxon>
        <taxon>Pterygota</taxon>
        <taxon>Neoptera</taxon>
        <taxon>Endopterygota</taxon>
        <taxon>Hymenoptera</taxon>
        <taxon>Apocrita</taxon>
        <taxon>Ichneumonoidea</taxon>
        <taxon>Braconidae</taxon>
        <taxon>Opiinae</taxon>
        <taxon>Fopius</taxon>
    </lineage>
</organism>
<dbReference type="Pfam" id="PF18701">
    <property type="entry name" value="DUF5641"/>
    <property type="match status" value="1"/>
</dbReference>
<dbReference type="AlphaFoldDB" id="A0A9R1U900"/>
<dbReference type="Proteomes" id="UP000694866">
    <property type="component" value="Unplaced"/>
</dbReference>
<reference evidence="3" key="1">
    <citation type="submission" date="2025-08" db="UniProtKB">
        <authorList>
            <consortium name="RefSeq"/>
        </authorList>
    </citation>
    <scope>IDENTIFICATION</scope>
    <source>
        <strain evidence="3">USDA-PBARC FA_bdor</strain>
        <tissue evidence="3">Whole organism</tissue>
    </source>
</reference>
<feature type="domain" description="Integrase catalytic" evidence="1">
    <location>
        <begin position="396"/>
        <end position="520"/>
    </location>
</feature>
<dbReference type="GeneID" id="105272914"/>
<dbReference type="InterPro" id="IPR001584">
    <property type="entry name" value="Integrase_cat-core"/>
</dbReference>
<dbReference type="Pfam" id="PF17921">
    <property type="entry name" value="Integrase_H2C2"/>
    <property type="match status" value="1"/>
</dbReference>
<dbReference type="RefSeq" id="XP_011313451.1">
    <property type="nucleotide sequence ID" value="XM_011315149.1"/>
</dbReference>
<dbReference type="SUPFAM" id="SSF53098">
    <property type="entry name" value="Ribonuclease H-like"/>
    <property type="match status" value="1"/>
</dbReference>
<proteinExistence type="predicted"/>
<sequence>MGAAVYLRTSTPEAEPTVTLVCAKTKVAPLKKFTIPRLELTAALILTELAAHVLKVLELENVEIHLRSDSSVAITWVNGHSSRWKDFVQNRVIKIQETLPTAKWRHINGIDNPADCASRGITPAALAEHQLWWNGPEWLTLPQDQCPASTFNAAQEAALEERPSTARNHPVRMNNPDDLLNRYAPWRRLLRISAIVHRVVKRFQHQDEPTGRIITPQEIEEGRIYWVKHTQEQYFAQEINTLSNGGSLPANHRLSTLTPFVDGEGVLRLGGRLGHTRLDREEKHPAIIPRHSRISTLIIEHAHARSLHGGTQLTLAHIRQKYWIIGGRAPVRSHILKCIICARHRATRAQQIMGQLPERRVTPTRPFLHSGVDFAGPFNILRWRGSGASTKMYKGRGICATITSDRGTNFIGAQRQLGQRFDEAQREFRDLAFHLASEGNQWKFIPPHSPHVGGKCEAAVKSVKYHLLRIMGSSTLTYEEFTTLLTQIEAVLNSRPLCPLTNDPEDASALTPGHFLIGETLNAIPEPSLLQLNEARLNRWQLITQKLQHFWDRWSKECLHRYQSIYKWKHPVNDIQPGTLLLITDDRFPPTKWPLARVINIHPGKDERTRVVDLRTSTQITSRTIHQLVPLPINADHLENPTDSRTTN</sequence>
<accession>A0A9R1U900</accession>
<dbReference type="GO" id="GO:0015074">
    <property type="term" value="P:DNA integration"/>
    <property type="evidence" value="ECO:0007669"/>
    <property type="project" value="InterPro"/>
</dbReference>
<keyword evidence="2" id="KW-1185">Reference proteome</keyword>
<dbReference type="InterPro" id="IPR036397">
    <property type="entry name" value="RNaseH_sf"/>
</dbReference>
<dbReference type="KEGG" id="fas:105272914"/>
<dbReference type="PANTHER" id="PTHR47331:SF1">
    <property type="entry name" value="GAG-LIKE PROTEIN"/>
    <property type="match status" value="1"/>
</dbReference>
<dbReference type="InterPro" id="IPR040676">
    <property type="entry name" value="DUF5641"/>
</dbReference>
<evidence type="ECO:0000313" key="3">
    <source>
        <dbReference type="RefSeq" id="XP_011313451.1"/>
    </source>
</evidence>
<protein>
    <recommendedName>
        <fullName evidence="1">Integrase catalytic domain-containing protein</fullName>
    </recommendedName>
</protein>